<evidence type="ECO:0000313" key="5">
    <source>
        <dbReference type="Proteomes" id="UP000696573"/>
    </source>
</evidence>
<comment type="caution">
    <text evidence="4">The sequence shown here is derived from an EMBL/GenBank/DDBJ whole genome shotgun (WGS) entry which is preliminary data.</text>
</comment>
<dbReference type="GO" id="GO:0003700">
    <property type="term" value="F:DNA-binding transcription factor activity"/>
    <property type="evidence" value="ECO:0007669"/>
    <property type="project" value="InterPro"/>
</dbReference>
<keyword evidence="1" id="KW-0539">Nucleus</keyword>
<gene>
    <name evidence="4" type="ORF">CRHIZ90672A_00006797</name>
</gene>
<keyword evidence="2" id="KW-0732">Signal</keyword>
<dbReference type="AlphaFoldDB" id="A0A9N9YU33"/>
<proteinExistence type="predicted"/>
<feature type="non-terminal residue" evidence="4">
    <location>
        <position position="1"/>
    </location>
</feature>
<name>A0A9N9YU33_9HYPO</name>
<dbReference type="Proteomes" id="UP000696573">
    <property type="component" value="Unassembled WGS sequence"/>
</dbReference>
<dbReference type="CDD" id="cd12148">
    <property type="entry name" value="fungal_TF_MHR"/>
    <property type="match status" value="1"/>
</dbReference>
<dbReference type="GO" id="GO:0006351">
    <property type="term" value="P:DNA-templated transcription"/>
    <property type="evidence" value="ECO:0007669"/>
    <property type="project" value="InterPro"/>
</dbReference>
<evidence type="ECO:0000313" key="4">
    <source>
        <dbReference type="EMBL" id="CAH0033884.1"/>
    </source>
</evidence>
<feature type="signal peptide" evidence="2">
    <location>
        <begin position="1"/>
        <end position="24"/>
    </location>
</feature>
<sequence>MFRTSPAGSTLTLLQFTLITAVWAKTSFFVPPELFPTGKKIGEVFLEASRNCLSSYVDADLDSPCADSITVRYLHSNSLHTCARPNASWQVFGEAMRLAQRMRLYDENSYTSLPPMEADKRRRIFWHLYVGDKSLGVLRGMPITLCDYSFEDGLTVAYPSAENDELEQGTNAATRLWQAAAELLQRMRMIKHSNRKPSDVLSPTDYDTLSSYYMRFVVSIDDLPSHLLQTNVSSSAGDNSSTHHTNNKKFVIQITDLQITYHSLKMHLMEGLEKLGYFSVLGERNDLTVLRKTEIAQDMARFLQDVPFWALKVNGEPCAEKIRLVGASLLAIIQEPSPLVSRATRDFNVLLDVLSRLDSKASDALLREQV</sequence>
<dbReference type="InterPro" id="IPR050987">
    <property type="entry name" value="AtrR-like"/>
</dbReference>
<reference evidence="4" key="1">
    <citation type="submission" date="2021-10" db="EMBL/GenBank/DDBJ databases">
        <authorList>
            <person name="Piombo E."/>
        </authorList>
    </citation>
    <scope>NUCLEOTIDE SEQUENCE</scope>
</reference>
<dbReference type="SMART" id="SM00906">
    <property type="entry name" value="Fungal_trans"/>
    <property type="match status" value="1"/>
</dbReference>
<evidence type="ECO:0000256" key="1">
    <source>
        <dbReference type="ARBA" id="ARBA00023242"/>
    </source>
</evidence>
<protein>
    <recommendedName>
        <fullName evidence="3">Xylanolytic transcriptional activator regulatory domain-containing protein</fullName>
    </recommendedName>
</protein>
<dbReference type="GO" id="GO:0008270">
    <property type="term" value="F:zinc ion binding"/>
    <property type="evidence" value="ECO:0007669"/>
    <property type="project" value="InterPro"/>
</dbReference>
<feature type="chain" id="PRO_5040282869" description="Xylanolytic transcriptional activator regulatory domain-containing protein" evidence="2">
    <location>
        <begin position="25"/>
        <end position="370"/>
    </location>
</feature>
<feature type="domain" description="Xylanolytic transcriptional activator regulatory" evidence="3">
    <location>
        <begin position="88"/>
        <end position="165"/>
    </location>
</feature>
<accession>A0A9N9YU33</accession>
<dbReference type="EMBL" id="CABFNQ020000748">
    <property type="protein sequence ID" value="CAH0033884.1"/>
    <property type="molecule type" value="Genomic_DNA"/>
</dbReference>
<evidence type="ECO:0000256" key="2">
    <source>
        <dbReference type="SAM" id="SignalP"/>
    </source>
</evidence>
<dbReference type="PANTHER" id="PTHR46910:SF1">
    <property type="entry name" value="MISCELLANEOUS ZN(II)2CYS6 TRANSCRIPTION FACTOR (EUROFUNG)-RELATED"/>
    <property type="match status" value="1"/>
</dbReference>
<dbReference type="PANTHER" id="PTHR46910">
    <property type="entry name" value="TRANSCRIPTION FACTOR PDR1"/>
    <property type="match status" value="1"/>
</dbReference>
<dbReference type="GO" id="GO:0003677">
    <property type="term" value="F:DNA binding"/>
    <property type="evidence" value="ECO:0007669"/>
    <property type="project" value="InterPro"/>
</dbReference>
<evidence type="ECO:0000259" key="3">
    <source>
        <dbReference type="SMART" id="SM00906"/>
    </source>
</evidence>
<dbReference type="Pfam" id="PF04082">
    <property type="entry name" value="Fungal_trans"/>
    <property type="match status" value="1"/>
</dbReference>
<dbReference type="OrthoDB" id="5085037at2759"/>
<organism evidence="4 5">
    <name type="scientific">Clonostachys rhizophaga</name>
    <dbReference type="NCBI Taxonomy" id="160324"/>
    <lineage>
        <taxon>Eukaryota</taxon>
        <taxon>Fungi</taxon>
        <taxon>Dikarya</taxon>
        <taxon>Ascomycota</taxon>
        <taxon>Pezizomycotina</taxon>
        <taxon>Sordariomycetes</taxon>
        <taxon>Hypocreomycetidae</taxon>
        <taxon>Hypocreales</taxon>
        <taxon>Bionectriaceae</taxon>
        <taxon>Clonostachys</taxon>
    </lineage>
</organism>
<keyword evidence="5" id="KW-1185">Reference proteome</keyword>
<dbReference type="InterPro" id="IPR007219">
    <property type="entry name" value="XnlR_reg_dom"/>
</dbReference>